<sequence length="287" mass="32110">MHVNPVRRQDFMPRVIGGRRTTYLLLSGIKVPRSIRLADGLELLPWGEQVGPRPLLAGLNLLDRHFALLQLPWVECQLRIAGMGRADVATRAWNSLWDVLLLSAIFGVPVNCGLQSTAAAAHFTERSRLNVIDYRILAPLGKDSRVLNEAECMWLESNFGKAQSLLTQHGFQNAVHCLATYHWHSLPRAQLALLWAGIEGLFGVDSEIVFRVSLYTAKFLAPGDVDLQKTLFADVKRLYNVRSKAVHGGKLKGDQHESVLESVELLRRLIVACIERDCLPPVRDLVL</sequence>
<organism evidence="1 2">
    <name type="scientific">Trinickia dabaoshanensis</name>
    <dbReference type="NCBI Taxonomy" id="564714"/>
    <lineage>
        <taxon>Bacteria</taxon>
        <taxon>Pseudomonadati</taxon>
        <taxon>Pseudomonadota</taxon>
        <taxon>Betaproteobacteria</taxon>
        <taxon>Burkholderiales</taxon>
        <taxon>Burkholderiaceae</taxon>
        <taxon>Trinickia</taxon>
    </lineage>
</organism>
<proteinExistence type="predicted"/>
<dbReference type="Proteomes" id="UP000235616">
    <property type="component" value="Unassembled WGS sequence"/>
</dbReference>
<reference evidence="1 2" key="1">
    <citation type="submission" date="2018-01" db="EMBL/GenBank/DDBJ databases">
        <title>Whole genome analyses suggest that Burkholderia sensu lato contains two further novel genera in the rhizoxinica-symbiotica group Mycetohabitans gen. nov., and Trinickia gen. nov.: implications for the evolution of diazotrophy and nodulation in the Burkholderiaceae.</title>
        <authorList>
            <person name="Estrada-de los Santos P."/>
            <person name="Palmer M."/>
            <person name="Chavez-Ramirez B."/>
            <person name="Beukes C."/>
            <person name="Steenkamp E.T."/>
            <person name="Hirsch A.M."/>
            <person name="Manyaka P."/>
            <person name="Maluk M."/>
            <person name="Lafos M."/>
            <person name="Crook M."/>
            <person name="Gross E."/>
            <person name="Simon M.F."/>
            <person name="Bueno dos Reis Junior F."/>
            <person name="Poole P.S."/>
            <person name="Venter S.N."/>
            <person name="James E.K."/>
        </authorList>
    </citation>
    <scope>NUCLEOTIDE SEQUENCE [LARGE SCALE GENOMIC DNA]</scope>
    <source>
        <strain evidence="1 2">GIMN1.004</strain>
    </source>
</reference>
<protein>
    <submittedName>
        <fullName evidence="1">Uncharacterized protein</fullName>
    </submittedName>
</protein>
<accession>A0A2N7VPQ1</accession>
<comment type="caution">
    <text evidence="1">The sequence shown here is derived from an EMBL/GenBank/DDBJ whole genome shotgun (WGS) entry which is preliminary data.</text>
</comment>
<gene>
    <name evidence="1" type="ORF">C0Z18_15180</name>
</gene>
<name>A0A2N7VPQ1_9BURK</name>
<dbReference type="AlphaFoldDB" id="A0A2N7VPQ1"/>
<dbReference type="EMBL" id="PNYA01000012">
    <property type="protein sequence ID" value="PMS19149.1"/>
    <property type="molecule type" value="Genomic_DNA"/>
</dbReference>
<evidence type="ECO:0000313" key="2">
    <source>
        <dbReference type="Proteomes" id="UP000235616"/>
    </source>
</evidence>
<evidence type="ECO:0000313" key="1">
    <source>
        <dbReference type="EMBL" id="PMS19149.1"/>
    </source>
</evidence>
<keyword evidence="2" id="KW-1185">Reference proteome</keyword>